<dbReference type="CDD" id="cd00035">
    <property type="entry name" value="ChtBD1"/>
    <property type="match status" value="1"/>
</dbReference>
<dbReference type="EMBL" id="JAJHUN010000001">
    <property type="protein sequence ID" value="KAJ4163986.1"/>
    <property type="molecule type" value="Genomic_DNA"/>
</dbReference>
<dbReference type="AlphaFoldDB" id="A0A9W8QNT2"/>
<dbReference type="Pfam" id="PF21000">
    <property type="entry name" value="RMI1_N_N"/>
    <property type="match status" value="1"/>
</dbReference>
<comment type="caution">
    <text evidence="6">The sequence shown here is derived from an EMBL/GenBank/DDBJ whole genome shotgun (WGS) entry which is preliminary data.</text>
</comment>
<dbReference type="PANTHER" id="PTHR47849">
    <property type="entry name" value="CHITIN-BINDING LECTIN 1"/>
    <property type="match status" value="1"/>
</dbReference>
<dbReference type="InterPro" id="IPR001002">
    <property type="entry name" value="Chitin-bd_1"/>
</dbReference>
<dbReference type="Gene3D" id="2.40.50.770">
    <property type="entry name" value="RecQ-mediated genome instability protein Rmi1, C-terminal domain"/>
    <property type="match status" value="1"/>
</dbReference>
<protein>
    <recommendedName>
        <fullName evidence="5">Chitin-binding type-1 domain-containing protein</fullName>
    </recommendedName>
</protein>
<dbReference type="PROSITE" id="PS50941">
    <property type="entry name" value="CHIT_BIND_I_2"/>
    <property type="match status" value="1"/>
</dbReference>
<dbReference type="SMART" id="SM00270">
    <property type="entry name" value="ChtBD1"/>
    <property type="match status" value="1"/>
</dbReference>
<dbReference type="InterPro" id="IPR049363">
    <property type="entry name" value="RMI1_N"/>
</dbReference>
<name>A0A9W8QNT2_AKAMU</name>
<evidence type="ECO:0000313" key="7">
    <source>
        <dbReference type="Proteomes" id="UP001144673"/>
    </source>
</evidence>
<dbReference type="GeneID" id="80892838"/>
<sequence length="518" mass="56412">MGTDLGTCIAAIAPVTGIIVGALTCRECQPYRWDDEGRWIVYEYADARPVTRRWGFHMDLFSHDDLKAGDVNCRYTAMVEDETEDRCAPLMRYGLSDVEELFLLNPVLRGDCSNIKYNTPYCTDGFLEPLRAYDGFCGPPHNNATCRGVDHGQCCNSETWRCGQSEQDCAMGVCYEGLCWGHKHYTTDGTCGSQHGGRKCAGKWGDCCSVDGRCGTGREFCSREACQSGNCEARRHHQPQPNRATDLKQKDRQFKIIQITWTGLPAMDLASQLRTSLAAQSLPPASTSFLTTLIGSRTPPPPIASLLATAKARLLACDLTSSSSSSSSILDAAALASLPADIGSARVEERTLPRNVHVQVVDVENLSLSRWEQVEELEAVARGERTRGREVVRVTADDDDGENAIRAAGTQSRGGGVTQQPAAAGAARNAVHRLVLQDSKGRTVYAVEMKRMDRIGVGKTNIGEKMLLRAGTVVARGSVLLTPDKTVFLGGKVEAWHEAWMNGRLARLKAAVGADRPQ</sequence>
<feature type="domain" description="Chitin-binding type-1" evidence="5">
    <location>
        <begin position="188"/>
        <end position="233"/>
    </location>
</feature>
<dbReference type="Gene3D" id="3.30.60.10">
    <property type="entry name" value="Endochitinase-like"/>
    <property type="match status" value="1"/>
</dbReference>
<evidence type="ECO:0000313" key="6">
    <source>
        <dbReference type="EMBL" id="KAJ4163986.1"/>
    </source>
</evidence>
<proteinExistence type="predicted"/>
<dbReference type="PANTHER" id="PTHR47849:SF7">
    <property type="entry name" value="CHITIN-BINDING TYPE-1 DOMAIN-CONTAINING PROTEIN"/>
    <property type="match status" value="1"/>
</dbReference>
<evidence type="ECO:0000256" key="2">
    <source>
        <dbReference type="ARBA" id="ARBA00023157"/>
    </source>
</evidence>
<reference evidence="6" key="1">
    <citation type="journal article" date="2023" name="Access Microbiol">
        <title>De-novo genome assembly for Akanthomyces muscarius, a biocontrol agent of insect agricultural pests.</title>
        <authorList>
            <person name="Erdos Z."/>
            <person name="Studholme D.J."/>
            <person name="Raymond B."/>
            <person name="Sharma M."/>
        </authorList>
    </citation>
    <scope>NUCLEOTIDE SEQUENCE</scope>
    <source>
        <strain evidence="6">Ve6</strain>
    </source>
</reference>
<evidence type="ECO:0000256" key="1">
    <source>
        <dbReference type="ARBA" id="ARBA00022669"/>
    </source>
</evidence>
<dbReference type="InterPro" id="IPR013894">
    <property type="entry name" value="RMI1_OB"/>
</dbReference>
<evidence type="ECO:0000259" key="5">
    <source>
        <dbReference type="PROSITE" id="PS50941"/>
    </source>
</evidence>
<dbReference type="KEGG" id="amus:LMH87_005679"/>
<keyword evidence="7" id="KW-1185">Reference proteome</keyword>
<evidence type="ECO:0000256" key="3">
    <source>
        <dbReference type="PROSITE-ProRule" id="PRU00261"/>
    </source>
</evidence>
<organism evidence="6 7">
    <name type="scientific">Akanthomyces muscarius</name>
    <name type="common">Entomopathogenic fungus</name>
    <name type="synonym">Lecanicillium muscarium</name>
    <dbReference type="NCBI Taxonomy" id="2231603"/>
    <lineage>
        <taxon>Eukaryota</taxon>
        <taxon>Fungi</taxon>
        <taxon>Dikarya</taxon>
        <taxon>Ascomycota</taxon>
        <taxon>Pezizomycotina</taxon>
        <taxon>Sordariomycetes</taxon>
        <taxon>Hypocreomycetidae</taxon>
        <taxon>Hypocreales</taxon>
        <taxon>Cordycipitaceae</taxon>
        <taxon>Akanthomyces</taxon>
    </lineage>
</organism>
<gene>
    <name evidence="6" type="ORF">LMH87_005679</name>
</gene>
<dbReference type="RefSeq" id="XP_056058901.1">
    <property type="nucleotide sequence ID" value="XM_056203441.1"/>
</dbReference>
<dbReference type="InterPro" id="IPR036861">
    <property type="entry name" value="Endochitinase-like_sf"/>
</dbReference>
<dbReference type="Proteomes" id="UP001144673">
    <property type="component" value="Chromosome 1"/>
</dbReference>
<evidence type="ECO:0000256" key="4">
    <source>
        <dbReference type="SAM" id="MobiDB-lite"/>
    </source>
</evidence>
<dbReference type="SUPFAM" id="SSF57016">
    <property type="entry name" value="Plant lectins/antimicrobial peptides"/>
    <property type="match status" value="1"/>
</dbReference>
<keyword evidence="2 3" id="KW-1015">Disulfide bond</keyword>
<dbReference type="InterPro" id="IPR042470">
    <property type="entry name" value="RMI1_N_C_sf"/>
</dbReference>
<comment type="caution">
    <text evidence="3">Lacks conserved residue(s) required for the propagation of feature annotation.</text>
</comment>
<dbReference type="Pfam" id="PF08585">
    <property type="entry name" value="RMI1_N_C"/>
    <property type="match status" value="1"/>
</dbReference>
<dbReference type="GO" id="GO:0008061">
    <property type="term" value="F:chitin binding"/>
    <property type="evidence" value="ECO:0007669"/>
    <property type="project" value="UniProtKB-UniRule"/>
</dbReference>
<accession>A0A9W8QNT2</accession>
<feature type="region of interest" description="Disordered" evidence="4">
    <location>
        <begin position="400"/>
        <end position="421"/>
    </location>
</feature>
<keyword evidence="1 3" id="KW-0147">Chitin-binding</keyword>
<feature type="disulfide bond" evidence="3">
    <location>
        <begin position="207"/>
        <end position="221"/>
    </location>
</feature>